<comment type="caution">
    <text evidence="1">The sequence shown here is derived from an EMBL/GenBank/DDBJ whole genome shotgun (WGS) entry which is preliminary data.</text>
</comment>
<proteinExistence type="predicted"/>
<organism evidence="1 2">
    <name type="scientific">Thraustotheca clavata</name>
    <dbReference type="NCBI Taxonomy" id="74557"/>
    <lineage>
        <taxon>Eukaryota</taxon>
        <taxon>Sar</taxon>
        <taxon>Stramenopiles</taxon>
        <taxon>Oomycota</taxon>
        <taxon>Saprolegniomycetes</taxon>
        <taxon>Saprolegniales</taxon>
        <taxon>Achlyaceae</taxon>
        <taxon>Thraustotheca</taxon>
    </lineage>
</organism>
<dbReference type="Proteomes" id="UP000243217">
    <property type="component" value="Unassembled WGS sequence"/>
</dbReference>
<accession>A0A1W0A0H5</accession>
<evidence type="ECO:0000313" key="1">
    <source>
        <dbReference type="EMBL" id="OQS03691.1"/>
    </source>
</evidence>
<dbReference type="EMBL" id="JNBS01000801">
    <property type="protein sequence ID" value="OQS03691.1"/>
    <property type="molecule type" value="Genomic_DNA"/>
</dbReference>
<keyword evidence="2" id="KW-1185">Reference proteome</keyword>
<sequence length="85" mass="9803">MDIVEYCQPINIEFVGADSRIYNHIYEQHPNNALSLDEHRPVMVCEDYLNNLLDGFHSYGTPLQSIFSTIPIFHCCVNVFTVLNI</sequence>
<gene>
    <name evidence="1" type="ORF">THRCLA_21100</name>
</gene>
<reference evidence="1 2" key="1">
    <citation type="journal article" date="2014" name="Genome Biol. Evol.">
        <title>The secreted proteins of Achlya hypogyna and Thraustotheca clavata identify the ancestral oomycete secretome and reveal gene acquisitions by horizontal gene transfer.</title>
        <authorList>
            <person name="Misner I."/>
            <person name="Blouin N."/>
            <person name="Leonard G."/>
            <person name="Richards T.A."/>
            <person name="Lane C.E."/>
        </authorList>
    </citation>
    <scope>NUCLEOTIDE SEQUENCE [LARGE SCALE GENOMIC DNA]</scope>
    <source>
        <strain evidence="1 2">ATCC 34112</strain>
    </source>
</reference>
<name>A0A1W0A0H5_9STRA</name>
<evidence type="ECO:0000313" key="2">
    <source>
        <dbReference type="Proteomes" id="UP000243217"/>
    </source>
</evidence>
<protein>
    <submittedName>
        <fullName evidence="1">Uncharacterized protein</fullName>
    </submittedName>
</protein>
<dbReference type="AlphaFoldDB" id="A0A1W0A0H5"/>